<organism evidence="1 2">
    <name type="scientific">Adineta ricciae</name>
    <name type="common">Rotifer</name>
    <dbReference type="NCBI Taxonomy" id="249248"/>
    <lineage>
        <taxon>Eukaryota</taxon>
        <taxon>Metazoa</taxon>
        <taxon>Spiralia</taxon>
        <taxon>Gnathifera</taxon>
        <taxon>Rotifera</taxon>
        <taxon>Eurotatoria</taxon>
        <taxon>Bdelloidea</taxon>
        <taxon>Adinetida</taxon>
        <taxon>Adinetidae</taxon>
        <taxon>Adineta</taxon>
    </lineage>
</organism>
<evidence type="ECO:0008006" key="3">
    <source>
        <dbReference type="Google" id="ProtNLM"/>
    </source>
</evidence>
<proteinExistence type="predicted"/>
<dbReference type="AlphaFoldDB" id="A0A814V664"/>
<dbReference type="EMBL" id="CAJNOJ010000138">
    <property type="protein sequence ID" value="CAF1183901.1"/>
    <property type="molecule type" value="Genomic_DNA"/>
</dbReference>
<evidence type="ECO:0000313" key="1">
    <source>
        <dbReference type="EMBL" id="CAF1183901.1"/>
    </source>
</evidence>
<reference evidence="1" key="1">
    <citation type="submission" date="2021-02" db="EMBL/GenBank/DDBJ databases">
        <authorList>
            <person name="Nowell W R."/>
        </authorList>
    </citation>
    <scope>NUCLEOTIDE SEQUENCE</scope>
</reference>
<dbReference type="OrthoDB" id="10065867at2759"/>
<protein>
    <recommendedName>
        <fullName evidence="3">Ubiquitin-like domain-containing protein</fullName>
    </recommendedName>
</protein>
<name>A0A814V664_ADIRI</name>
<evidence type="ECO:0000313" key="2">
    <source>
        <dbReference type="Proteomes" id="UP000663852"/>
    </source>
</evidence>
<dbReference type="Proteomes" id="UP000663852">
    <property type="component" value="Unassembled WGS sequence"/>
</dbReference>
<sequence length="288" mass="32940">MMAPTIWVQIDNCDTEKVRLESEMDIDDLKKKLLGKDANKYRAIYQNVRLRSDTLIPGDTTFEQPVLLQLQIASDLTSTQSQPLITNVDGTFQPHFENQMLGQSTHAHQRRGQPQAYDPYYSSINQGLLNTSYPPVPDYSTGRTSIPFSLSSGTYSSGLNSHYNCDQTYHSFAAPSNYETSYYSPTGMSMPTMMRPSFVPPHEMQPTGIGFSCVTNDMKVAHLQQECFRRLGPELFDRAYGYLRQQKIRQRTDKTLDNAQIRHDLHQMTRDPQSSELLDQLVFFELNN</sequence>
<comment type="caution">
    <text evidence="1">The sequence shown here is derived from an EMBL/GenBank/DDBJ whole genome shotgun (WGS) entry which is preliminary data.</text>
</comment>
<accession>A0A814V664</accession>
<gene>
    <name evidence="1" type="ORF">EDS130_LOCUS24407</name>
</gene>